<proteinExistence type="predicted"/>
<feature type="domain" description="DUF2059" evidence="2">
    <location>
        <begin position="128"/>
        <end position="183"/>
    </location>
</feature>
<comment type="caution">
    <text evidence="3">The sequence shown here is derived from an EMBL/GenBank/DDBJ whole genome shotgun (WGS) entry which is preliminary data.</text>
</comment>
<dbReference type="Proteomes" id="UP000727456">
    <property type="component" value="Unassembled WGS sequence"/>
</dbReference>
<reference evidence="3 4" key="1">
    <citation type="submission" date="2020-03" db="EMBL/GenBank/DDBJ databases">
        <title>Genomic Encyclopedia of Type Strains, Phase III (KMG-III): the genomes of soil and plant-associated and newly described type strains.</title>
        <authorList>
            <person name="Whitman W."/>
        </authorList>
    </citation>
    <scope>NUCLEOTIDE SEQUENCE [LARGE SCALE GENOMIC DNA]</scope>
    <source>
        <strain evidence="3 4">CECT 8804</strain>
    </source>
</reference>
<sequence length="237" mass="25562">MRGLLIALALIAAPLFAQAPAPAAVDPARLVAARALAQKLVPPDFYKRSLASSSAAMTNSVTSQIMDLPLRLMLSSAGISNDEIAKLPPGKLHTATMIVDPAVEQRLKIAVEIGKDAMAEIMAQHEPSMREAMAQVYADHFSLAQLQEIDAFFTTPTGRSFASQQLAMLNDPSMQQQMRELTRQVVQRMMTISKQIATDTAALPKPKTLADLTDADRAKLAALLDTTPDKLKAKATK</sequence>
<evidence type="ECO:0000256" key="1">
    <source>
        <dbReference type="SAM" id="SignalP"/>
    </source>
</evidence>
<evidence type="ECO:0000313" key="4">
    <source>
        <dbReference type="Proteomes" id="UP000727456"/>
    </source>
</evidence>
<dbReference type="EMBL" id="JAAOZC010000012">
    <property type="protein sequence ID" value="NIJ09523.1"/>
    <property type="molecule type" value="Genomic_DNA"/>
</dbReference>
<dbReference type="Pfam" id="PF09832">
    <property type="entry name" value="DUF2059"/>
    <property type="match status" value="1"/>
</dbReference>
<gene>
    <name evidence="3" type="ORF">FHS31_003156</name>
</gene>
<protein>
    <recommendedName>
        <fullName evidence="2">DUF2059 domain-containing protein</fullName>
    </recommendedName>
</protein>
<keyword evidence="4" id="KW-1185">Reference proteome</keyword>
<feature type="signal peptide" evidence="1">
    <location>
        <begin position="1"/>
        <end position="19"/>
    </location>
</feature>
<dbReference type="RefSeq" id="WP_167075236.1">
    <property type="nucleotide sequence ID" value="NZ_JAAOZC010000012.1"/>
</dbReference>
<keyword evidence="1" id="KW-0732">Signal</keyword>
<organism evidence="3 4">
    <name type="scientific">Sphingomonas vulcanisoli</name>
    <dbReference type="NCBI Taxonomy" id="1658060"/>
    <lineage>
        <taxon>Bacteria</taxon>
        <taxon>Pseudomonadati</taxon>
        <taxon>Pseudomonadota</taxon>
        <taxon>Alphaproteobacteria</taxon>
        <taxon>Sphingomonadales</taxon>
        <taxon>Sphingomonadaceae</taxon>
        <taxon>Sphingomonas</taxon>
    </lineage>
</organism>
<name>A0ABX0TVJ7_9SPHN</name>
<dbReference type="InterPro" id="IPR018637">
    <property type="entry name" value="DUF2059"/>
</dbReference>
<accession>A0ABX0TVJ7</accession>
<evidence type="ECO:0000313" key="3">
    <source>
        <dbReference type="EMBL" id="NIJ09523.1"/>
    </source>
</evidence>
<feature type="chain" id="PRO_5045185232" description="DUF2059 domain-containing protein" evidence="1">
    <location>
        <begin position="20"/>
        <end position="237"/>
    </location>
</feature>
<evidence type="ECO:0000259" key="2">
    <source>
        <dbReference type="Pfam" id="PF09832"/>
    </source>
</evidence>